<dbReference type="Gene3D" id="1.10.150.130">
    <property type="match status" value="1"/>
</dbReference>
<dbReference type="Gene3D" id="1.10.443.10">
    <property type="entry name" value="Intergrase catalytic core"/>
    <property type="match status" value="1"/>
</dbReference>
<dbReference type="SUPFAM" id="SSF56349">
    <property type="entry name" value="DNA breaking-rejoining enzymes"/>
    <property type="match status" value="1"/>
</dbReference>
<dbReference type="PANTHER" id="PTHR34605:SF4">
    <property type="entry name" value="DNA ADENINE METHYLTRANSFERASE"/>
    <property type="match status" value="1"/>
</dbReference>
<evidence type="ECO:0000259" key="6">
    <source>
        <dbReference type="PROSITE" id="PS51898"/>
    </source>
</evidence>
<feature type="domain" description="Core-binding (CB)" evidence="7">
    <location>
        <begin position="31"/>
        <end position="114"/>
    </location>
</feature>
<dbReference type="PROSITE" id="PS51900">
    <property type="entry name" value="CB"/>
    <property type="match status" value="1"/>
</dbReference>
<evidence type="ECO:0000256" key="3">
    <source>
        <dbReference type="ARBA" id="ARBA00023172"/>
    </source>
</evidence>
<comment type="caution">
    <text evidence="8">The sequence shown here is derived from an EMBL/GenBank/DDBJ whole genome shotgun (WGS) entry which is preliminary data.</text>
</comment>
<reference evidence="9" key="1">
    <citation type="journal article" date="2019" name="Int. J. Syst. Evol. Microbiol.">
        <title>The Global Catalogue of Microorganisms (GCM) 10K type strain sequencing project: providing services to taxonomists for standard genome sequencing and annotation.</title>
        <authorList>
            <consortium name="The Broad Institute Genomics Platform"/>
            <consortium name="The Broad Institute Genome Sequencing Center for Infectious Disease"/>
            <person name="Wu L."/>
            <person name="Ma J."/>
        </authorList>
    </citation>
    <scope>NUCLEOTIDE SEQUENCE [LARGE SCALE GENOMIC DNA]</scope>
    <source>
        <strain evidence="9">CCUG 58760</strain>
    </source>
</reference>
<proteinExistence type="predicted"/>
<evidence type="ECO:0000259" key="7">
    <source>
        <dbReference type="PROSITE" id="PS51900"/>
    </source>
</evidence>
<name>A0ABW0G7V3_9PROT</name>
<accession>A0ABW0G7V3</accession>
<dbReference type="SUPFAM" id="SSF47823">
    <property type="entry name" value="lambda integrase-like, N-terminal domain"/>
    <property type="match status" value="1"/>
</dbReference>
<dbReference type="PANTHER" id="PTHR34605">
    <property type="entry name" value="PHAGE_INTEGRASE DOMAIN-CONTAINING PROTEIN"/>
    <property type="match status" value="1"/>
</dbReference>
<dbReference type="Proteomes" id="UP001596166">
    <property type="component" value="Unassembled WGS sequence"/>
</dbReference>
<feature type="compositionally biased region" description="Low complexity" evidence="5">
    <location>
        <begin position="1"/>
        <end position="15"/>
    </location>
</feature>
<dbReference type="PROSITE" id="PS51898">
    <property type="entry name" value="TYR_RECOMBINASE"/>
    <property type="match status" value="1"/>
</dbReference>
<dbReference type="InterPro" id="IPR044068">
    <property type="entry name" value="CB"/>
</dbReference>
<dbReference type="EMBL" id="JBHSLC010000038">
    <property type="protein sequence ID" value="MFC5357100.1"/>
    <property type="molecule type" value="Genomic_DNA"/>
</dbReference>
<dbReference type="InterPro" id="IPR052925">
    <property type="entry name" value="Phage_Integrase-like_Recomb"/>
</dbReference>
<evidence type="ECO:0000313" key="8">
    <source>
        <dbReference type="EMBL" id="MFC5357100.1"/>
    </source>
</evidence>
<keyword evidence="9" id="KW-1185">Reference proteome</keyword>
<dbReference type="Pfam" id="PF00589">
    <property type="entry name" value="Phage_integrase"/>
    <property type="match status" value="1"/>
</dbReference>
<evidence type="ECO:0000256" key="2">
    <source>
        <dbReference type="ARBA" id="ARBA00023125"/>
    </source>
</evidence>
<evidence type="ECO:0000256" key="1">
    <source>
        <dbReference type="ARBA" id="ARBA00022908"/>
    </source>
</evidence>
<dbReference type="RefSeq" id="WP_376996636.1">
    <property type="nucleotide sequence ID" value="NZ_JBHSLC010000038.1"/>
</dbReference>
<evidence type="ECO:0000256" key="4">
    <source>
        <dbReference type="PROSITE-ProRule" id="PRU01248"/>
    </source>
</evidence>
<keyword evidence="2 4" id="KW-0238">DNA-binding</keyword>
<feature type="domain" description="Tyr recombinase" evidence="6">
    <location>
        <begin position="143"/>
        <end position="337"/>
    </location>
</feature>
<evidence type="ECO:0000313" key="9">
    <source>
        <dbReference type="Proteomes" id="UP001596166"/>
    </source>
</evidence>
<dbReference type="InterPro" id="IPR013762">
    <property type="entry name" value="Integrase-like_cat_sf"/>
</dbReference>
<protein>
    <submittedName>
        <fullName evidence="8">Tyrosine-type recombinase/integrase</fullName>
    </submittedName>
</protein>
<sequence>MTNDEGTAAGTAPGAESLPAPPDAAMALPRPDLTDLVDGARAYMAAATSPATRRAYAADWRIFQAWCDRHGLSALPTEPAAVVLFLTAEATAGRKVATIERRLAAIGYHHRAARLPAPTAMPGALDIERALKGIRRTHGVAPAQKAPATAELVERMVRAITGDGARDLRDRALLTFGMATAQRRSTLAAIRVEDLTWAKDGVELRIPRSKTDQEGRGRVIGVPRGLRLQPVHHLEAWMERAGIAGGFLFRRVLRGGRVLEQGMSGEAIALVVQERAAAAGLDPAQFGGHSLRAGFLTSAIDSGADLFRAADQSGHQSLDTLRGYVRRRELFKKHAGAGFL</sequence>
<gene>
    <name evidence="8" type="ORF">ACFPMG_18980</name>
</gene>
<keyword evidence="1" id="KW-0229">DNA integration</keyword>
<evidence type="ECO:0000256" key="5">
    <source>
        <dbReference type="SAM" id="MobiDB-lite"/>
    </source>
</evidence>
<organism evidence="8 9">
    <name type="scientific">Azospirillum himalayense</name>
    <dbReference type="NCBI Taxonomy" id="654847"/>
    <lineage>
        <taxon>Bacteria</taxon>
        <taxon>Pseudomonadati</taxon>
        <taxon>Pseudomonadota</taxon>
        <taxon>Alphaproteobacteria</taxon>
        <taxon>Rhodospirillales</taxon>
        <taxon>Azospirillaceae</taxon>
        <taxon>Azospirillum</taxon>
    </lineage>
</organism>
<dbReference type="CDD" id="cd00799">
    <property type="entry name" value="INT_Cre_C"/>
    <property type="match status" value="1"/>
</dbReference>
<feature type="region of interest" description="Disordered" evidence="5">
    <location>
        <begin position="1"/>
        <end position="25"/>
    </location>
</feature>
<dbReference type="InterPro" id="IPR002104">
    <property type="entry name" value="Integrase_catalytic"/>
</dbReference>
<keyword evidence="3" id="KW-0233">DNA recombination</keyword>
<dbReference type="InterPro" id="IPR011010">
    <property type="entry name" value="DNA_brk_join_enz"/>
</dbReference>
<dbReference type="InterPro" id="IPR010998">
    <property type="entry name" value="Integrase_recombinase_N"/>
</dbReference>